<sequence>MPSFWRIGVFEGRQHNTPMAPTLKLFKRVYAALAEMKMPKMCCYGIPNALSSVPSA</sequence>
<evidence type="ECO:0000313" key="2">
    <source>
        <dbReference type="Proteomes" id="UP000828390"/>
    </source>
</evidence>
<evidence type="ECO:0000313" key="1">
    <source>
        <dbReference type="EMBL" id="KAH3845307.1"/>
    </source>
</evidence>
<reference evidence="1" key="1">
    <citation type="journal article" date="2019" name="bioRxiv">
        <title>The Genome of the Zebra Mussel, Dreissena polymorpha: A Resource for Invasive Species Research.</title>
        <authorList>
            <person name="McCartney M.A."/>
            <person name="Auch B."/>
            <person name="Kono T."/>
            <person name="Mallez S."/>
            <person name="Zhang Y."/>
            <person name="Obille A."/>
            <person name="Becker A."/>
            <person name="Abrahante J.E."/>
            <person name="Garbe J."/>
            <person name="Badalamenti J.P."/>
            <person name="Herman A."/>
            <person name="Mangelson H."/>
            <person name="Liachko I."/>
            <person name="Sullivan S."/>
            <person name="Sone E.D."/>
            <person name="Koren S."/>
            <person name="Silverstein K.A.T."/>
            <person name="Beckman K.B."/>
            <person name="Gohl D.M."/>
        </authorList>
    </citation>
    <scope>NUCLEOTIDE SEQUENCE</scope>
    <source>
        <strain evidence="1">Duluth1</strain>
        <tissue evidence="1">Whole animal</tissue>
    </source>
</reference>
<keyword evidence="2" id="KW-1185">Reference proteome</keyword>
<dbReference type="Proteomes" id="UP000828390">
    <property type="component" value="Unassembled WGS sequence"/>
</dbReference>
<dbReference type="AlphaFoldDB" id="A0A9D4KU77"/>
<proteinExistence type="predicted"/>
<organism evidence="1 2">
    <name type="scientific">Dreissena polymorpha</name>
    <name type="common">Zebra mussel</name>
    <name type="synonym">Mytilus polymorpha</name>
    <dbReference type="NCBI Taxonomy" id="45954"/>
    <lineage>
        <taxon>Eukaryota</taxon>
        <taxon>Metazoa</taxon>
        <taxon>Spiralia</taxon>
        <taxon>Lophotrochozoa</taxon>
        <taxon>Mollusca</taxon>
        <taxon>Bivalvia</taxon>
        <taxon>Autobranchia</taxon>
        <taxon>Heteroconchia</taxon>
        <taxon>Euheterodonta</taxon>
        <taxon>Imparidentia</taxon>
        <taxon>Neoheterodontei</taxon>
        <taxon>Myida</taxon>
        <taxon>Dreissenoidea</taxon>
        <taxon>Dreissenidae</taxon>
        <taxon>Dreissena</taxon>
    </lineage>
</organism>
<gene>
    <name evidence="1" type="ORF">DPMN_087585</name>
</gene>
<reference evidence="1" key="2">
    <citation type="submission" date="2020-11" db="EMBL/GenBank/DDBJ databases">
        <authorList>
            <person name="McCartney M.A."/>
            <person name="Auch B."/>
            <person name="Kono T."/>
            <person name="Mallez S."/>
            <person name="Becker A."/>
            <person name="Gohl D.M."/>
            <person name="Silverstein K.A.T."/>
            <person name="Koren S."/>
            <person name="Bechman K.B."/>
            <person name="Herman A."/>
            <person name="Abrahante J.E."/>
            <person name="Garbe J."/>
        </authorList>
    </citation>
    <scope>NUCLEOTIDE SEQUENCE</scope>
    <source>
        <strain evidence="1">Duluth1</strain>
        <tissue evidence="1">Whole animal</tissue>
    </source>
</reference>
<name>A0A9D4KU77_DREPO</name>
<dbReference type="EMBL" id="JAIWYP010000003">
    <property type="protein sequence ID" value="KAH3845307.1"/>
    <property type="molecule type" value="Genomic_DNA"/>
</dbReference>
<accession>A0A9D4KU77</accession>
<protein>
    <submittedName>
        <fullName evidence="1">Uncharacterized protein</fullName>
    </submittedName>
</protein>
<comment type="caution">
    <text evidence="1">The sequence shown here is derived from an EMBL/GenBank/DDBJ whole genome shotgun (WGS) entry which is preliminary data.</text>
</comment>